<accession>A0A091DXK2</accession>
<proteinExistence type="predicted"/>
<organism evidence="2 3">
    <name type="scientific">Fukomys damarensis</name>
    <name type="common">Damaraland mole rat</name>
    <name type="synonym">Cryptomys damarensis</name>
    <dbReference type="NCBI Taxonomy" id="885580"/>
    <lineage>
        <taxon>Eukaryota</taxon>
        <taxon>Metazoa</taxon>
        <taxon>Chordata</taxon>
        <taxon>Craniata</taxon>
        <taxon>Vertebrata</taxon>
        <taxon>Euteleostomi</taxon>
        <taxon>Mammalia</taxon>
        <taxon>Eutheria</taxon>
        <taxon>Euarchontoglires</taxon>
        <taxon>Glires</taxon>
        <taxon>Rodentia</taxon>
        <taxon>Hystricomorpha</taxon>
        <taxon>Bathyergidae</taxon>
        <taxon>Fukomys</taxon>
    </lineage>
</organism>
<keyword evidence="3" id="KW-1185">Reference proteome</keyword>
<protein>
    <submittedName>
        <fullName evidence="2">Uncharacterized protein</fullName>
    </submittedName>
</protein>
<dbReference type="AlphaFoldDB" id="A0A091DXK2"/>
<evidence type="ECO:0000256" key="1">
    <source>
        <dbReference type="SAM" id="MobiDB-lite"/>
    </source>
</evidence>
<feature type="region of interest" description="Disordered" evidence="1">
    <location>
        <begin position="90"/>
        <end position="115"/>
    </location>
</feature>
<evidence type="ECO:0000313" key="2">
    <source>
        <dbReference type="EMBL" id="KFO35797.1"/>
    </source>
</evidence>
<name>A0A091DXK2_FUKDA</name>
<dbReference type="Proteomes" id="UP000028990">
    <property type="component" value="Unassembled WGS sequence"/>
</dbReference>
<dbReference type="EMBL" id="KN121642">
    <property type="protein sequence ID" value="KFO35797.1"/>
    <property type="molecule type" value="Genomic_DNA"/>
</dbReference>
<evidence type="ECO:0000313" key="3">
    <source>
        <dbReference type="Proteomes" id="UP000028990"/>
    </source>
</evidence>
<reference evidence="2 3" key="1">
    <citation type="submission" date="2013-11" db="EMBL/GenBank/DDBJ databases">
        <title>The Damaraland mole rat (Fukomys damarensis) genome and evolution of African mole rats.</title>
        <authorList>
            <person name="Gladyshev V.N."/>
            <person name="Fang X."/>
        </authorList>
    </citation>
    <scope>NUCLEOTIDE SEQUENCE [LARGE SCALE GENOMIC DNA]</scope>
    <source>
        <tissue evidence="2">Liver</tissue>
    </source>
</reference>
<sequence>MTFMTTVPPQSGSKKWYNQECKSTGDGYVAEAPVWLTGPHRSTRSRPRQSKLHKYKRLKIDLPGLYSELTVKEVMKESEQAICMLKSFRSEDDPSLSEADSGGLCLDEGHQKRPP</sequence>
<gene>
    <name evidence="2" type="ORF">H920_02782</name>
</gene>